<reference evidence="16" key="1">
    <citation type="submission" date="2016-11" db="UniProtKB">
        <authorList>
            <consortium name="WormBaseParasite"/>
        </authorList>
    </citation>
    <scope>IDENTIFICATION</scope>
</reference>
<evidence type="ECO:0000256" key="4">
    <source>
        <dbReference type="ARBA" id="ARBA00022454"/>
    </source>
</evidence>
<keyword evidence="4" id="KW-0158">Chromosome</keyword>
<dbReference type="Proteomes" id="UP000095287">
    <property type="component" value="Unplaced"/>
</dbReference>
<comment type="subcellular location">
    <subcellularLocation>
        <location evidence="2">Chromosome</location>
    </subcellularLocation>
    <subcellularLocation>
        <location evidence="1">Nucleus</location>
    </subcellularLocation>
</comment>
<feature type="compositionally biased region" description="Acidic residues" evidence="13">
    <location>
        <begin position="443"/>
        <end position="457"/>
    </location>
</feature>
<keyword evidence="9" id="KW-0156">Chromatin regulator</keyword>
<evidence type="ECO:0000313" key="16">
    <source>
        <dbReference type="WBParaSite" id="L893_g18107.t1"/>
    </source>
</evidence>
<dbReference type="PANTHER" id="PTHR12977:SF4">
    <property type="entry name" value="HISTONE-LYSINE N-METHYLTRANSFERASE KMT5B"/>
    <property type="match status" value="1"/>
</dbReference>
<accession>A0A1I7YNH7</accession>
<feature type="region of interest" description="Disordered" evidence="13">
    <location>
        <begin position="432"/>
        <end position="606"/>
    </location>
</feature>
<evidence type="ECO:0000256" key="8">
    <source>
        <dbReference type="ARBA" id="ARBA00022691"/>
    </source>
</evidence>
<feature type="compositionally biased region" description="Basic residues" evidence="13">
    <location>
        <begin position="565"/>
        <end position="574"/>
    </location>
</feature>
<evidence type="ECO:0000256" key="5">
    <source>
        <dbReference type="ARBA" id="ARBA00022491"/>
    </source>
</evidence>
<dbReference type="AlphaFoldDB" id="A0A1I7YNH7"/>
<keyword evidence="5" id="KW-0678">Repressor</keyword>
<evidence type="ECO:0000256" key="7">
    <source>
        <dbReference type="ARBA" id="ARBA00022679"/>
    </source>
</evidence>
<keyword evidence="8" id="KW-0949">S-adenosyl-L-methionine</keyword>
<dbReference type="SMART" id="SM00317">
    <property type="entry name" value="SET"/>
    <property type="match status" value="1"/>
</dbReference>
<evidence type="ECO:0000256" key="1">
    <source>
        <dbReference type="ARBA" id="ARBA00004123"/>
    </source>
</evidence>
<dbReference type="InterPro" id="IPR039977">
    <property type="entry name" value="Suv4-20/Set9"/>
</dbReference>
<dbReference type="InterPro" id="IPR046341">
    <property type="entry name" value="SET_dom_sf"/>
</dbReference>
<sequence>MPVAPPVARARVLRRGAFSPSQLHMIQPLAPRASRNIYHGNSEMAVAFPQENTRYTSHEEHRRVDSAYIPVLPFAHVHHLVSRVIAMCDYSPVRSEAGTFSWKDRSCAISSFFASGMAVTESCDSTDPIDDIKELLDLPERITGRHCMKTEEICMNDDWATALVIDPVLGFTTHKMAIIEPEELSEAEIAERASIMDIYRRKQDVRGALFRWFHLRSVKKFLEHKTTKERLNFRDHLLRFLQLFFRRAGFTIRPCRRYSMENKLGGQLVTTRRWRVGDEMYTLVGVIRSLRAREEKKYLKKNVNDFSVMYSTRKRCSQLWLGPGAFINHDCNPNTRFVPRGRSAVLQVQRIIEPYEEITCFYGENFFGEDNRNCECQTCERRQMGIYAPEGTYSRPVEETESEDGLDVEDTKMASRTRTLRKRRIEKDVGHRIIAPEVNTSEFESDEPTDSAEDDSDSSSTEGADSEEYVGVKTRRPTRKRKGSKKSGNQTLEGEADDEQENRINAKNAKSVSPPEKKRETKKRPAKVVENKRSGPRKRQRTELPREDDDDDDEDEEEVLEAKKARPGRRTRQPPKKEEVPVPTRRTRVSRYKTSEKNRGSDTDKLPMRLVDATLVKGDTVAEIELVKPTVPPAANRKCYLTGRLLDYFEASFSE</sequence>
<keyword evidence="10" id="KW-0805">Transcription regulation</keyword>
<dbReference type="Gene3D" id="2.170.270.10">
    <property type="entry name" value="SET domain"/>
    <property type="match status" value="1"/>
</dbReference>
<evidence type="ECO:0000259" key="14">
    <source>
        <dbReference type="PROSITE" id="PS50280"/>
    </source>
</evidence>
<feature type="domain" description="SET" evidence="14">
    <location>
        <begin position="248"/>
        <end position="363"/>
    </location>
</feature>
<protein>
    <recommendedName>
        <fullName evidence="3">[histone H4]-N-methyl-L-lysine(20) N-methyltransferase</fullName>
        <ecNumber evidence="3">2.1.1.362</ecNumber>
    </recommendedName>
</protein>
<feature type="region of interest" description="Disordered" evidence="13">
    <location>
        <begin position="390"/>
        <end position="416"/>
    </location>
</feature>
<dbReference type="Gene3D" id="1.10.10.1700">
    <property type="entry name" value="Histone-lysine N-methyltransferase"/>
    <property type="match status" value="1"/>
</dbReference>
<evidence type="ECO:0000256" key="11">
    <source>
        <dbReference type="ARBA" id="ARBA00023163"/>
    </source>
</evidence>
<evidence type="ECO:0000256" key="9">
    <source>
        <dbReference type="ARBA" id="ARBA00022853"/>
    </source>
</evidence>
<evidence type="ECO:0000256" key="6">
    <source>
        <dbReference type="ARBA" id="ARBA00022603"/>
    </source>
</evidence>
<evidence type="ECO:0000256" key="3">
    <source>
        <dbReference type="ARBA" id="ARBA00012188"/>
    </source>
</evidence>
<keyword evidence="15" id="KW-1185">Reference proteome</keyword>
<dbReference type="GO" id="GO:0140941">
    <property type="term" value="F:histone H4K20me methyltransferase activity"/>
    <property type="evidence" value="ECO:0007669"/>
    <property type="project" value="UniProtKB-EC"/>
</dbReference>
<keyword evidence="7" id="KW-0808">Transferase</keyword>
<dbReference type="SUPFAM" id="SSF82199">
    <property type="entry name" value="SET domain"/>
    <property type="match status" value="1"/>
</dbReference>
<dbReference type="GO" id="GO:0005694">
    <property type="term" value="C:chromosome"/>
    <property type="evidence" value="ECO:0007669"/>
    <property type="project" value="UniProtKB-SubCell"/>
</dbReference>
<dbReference type="InterPro" id="IPR025790">
    <property type="entry name" value="Suv4-20_animal"/>
</dbReference>
<evidence type="ECO:0000256" key="12">
    <source>
        <dbReference type="ARBA" id="ARBA00023242"/>
    </source>
</evidence>
<proteinExistence type="predicted"/>
<dbReference type="GO" id="GO:0032259">
    <property type="term" value="P:methylation"/>
    <property type="evidence" value="ECO:0007669"/>
    <property type="project" value="UniProtKB-KW"/>
</dbReference>
<keyword evidence="11" id="KW-0804">Transcription</keyword>
<evidence type="ECO:0000256" key="10">
    <source>
        <dbReference type="ARBA" id="ARBA00023015"/>
    </source>
</evidence>
<dbReference type="PROSITE" id="PS51570">
    <property type="entry name" value="SAM_MT43_SUVAR420_2"/>
    <property type="match status" value="1"/>
</dbReference>
<dbReference type="PANTHER" id="PTHR12977">
    <property type="entry name" value="SUPPRESSOR OF VARIEGATION 4-20-RELATED"/>
    <property type="match status" value="1"/>
</dbReference>
<dbReference type="GO" id="GO:0005634">
    <property type="term" value="C:nucleus"/>
    <property type="evidence" value="ECO:0007669"/>
    <property type="project" value="UniProtKB-SubCell"/>
</dbReference>
<feature type="compositionally biased region" description="Acidic residues" evidence="13">
    <location>
        <begin position="546"/>
        <end position="559"/>
    </location>
</feature>
<dbReference type="InterPro" id="IPR001214">
    <property type="entry name" value="SET_dom"/>
</dbReference>
<feature type="compositionally biased region" description="Basic and acidic residues" evidence="13">
    <location>
        <begin position="593"/>
        <end position="606"/>
    </location>
</feature>
<feature type="compositionally biased region" description="Acidic residues" evidence="13">
    <location>
        <begin position="399"/>
        <end position="408"/>
    </location>
</feature>
<dbReference type="Pfam" id="PF00856">
    <property type="entry name" value="SET"/>
    <property type="match status" value="1"/>
</dbReference>
<dbReference type="PROSITE" id="PS50280">
    <property type="entry name" value="SET"/>
    <property type="match status" value="1"/>
</dbReference>
<keyword evidence="6" id="KW-0489">Methyltransferase</keyword>
<evidence type="ECO:0000313" key="15">
    <source>
        <dbReference type="Proteomes" id="UP000095287"/>
    </source>
</evidence>
<evidence type="ECO:0000256" key="13">
    <source>
        <dbReference type="SAM" id="MobiDB-lite"/>
    </source>
</evidence>
<dbReference type="InterPro" id="IPR041938">
    <property type="entry name" value="Hist-Lys_N-MTase_N"/>
</dbReference>
<name>A0A1I7YNH7_9BILA</name>
<organism evidence="15 16">
    <name type="scientific">Steinernema glaseri</name>
    <dbReference type="NCBI Taxonomy" id="37863"/>
    <lineage>
        <taxon>Eukaryota</taxon>
        <taxon>Metazoa</taxon>
        <taxon>Ecdysozoa</taxon>
        <taxon>Nematoda</taxon>
        <taxon>Chromadorea</taxon>
        <taxon>Rhabditida</taxon>
        <taxon>Tylenchina</taxon>
        <taxon>Panagrolaimomorpha</taxon>
        <taxon>Strongyloidoidea</taxon>
        <taxon>Steinernematidae</taxon>
        <taxon>Steinernema</taxon>
    </lineage>
</organism>
<keyword evidence="12" id="KW-0539">Nucleus</keyword>
<evidence type="ECO:0000256" key="2">
    <source>
        <dbReference type="ARBA" id="ARBA00004286"/>
    </source>
</evidence>
<feature type="compositionally biased region" description="Basic residues" evidence="13">
    <location>
        <begin position="473"/>
        <end position="485"/>
    </location>
</feature>
<dbReference type="WBParaSite" id="L893_g18107.t1">
    <property type="protein sequence ID" value="L893_g18107.t1"/>
    <property type="gene ID" value="L893_g18107"/>
</dbReference>
<dbReference type="EC" id="2.1.1.362" evidence="3"/>
<dbReference type="FunFam" id="2.170.270.10:FF:000006">
    <property type="entry name" value="Histone-lysine N-methyltransferase"/>
    <property type="match status" value="1"/>
</dbReference>